<dbReference type="PROSITE" id="PS51679">
    <property type="entry name" value="SAM_MT_C5"/>
    <property type="match status" value="1"/>
</dbReference>
<dbReference type="SUPFAM" id="SSF53335">
    <property type="entry name" value="S-adenosyl-L-methionine-dependent methyltransferases"/>
    <property type="match status" value="1"/>
</dbReference>
<evidence type="ECO:0000256" key="7">
    <source>
        <dbReference type="RuleBase" id="RU000417"/>
    </source>
</evidence>
<proteinExistence type="inferred from homology"/>
<evidence type="ECO:0000313" key="9">
    <source>
        <dbReference type="Proteomes" id="UP000219573"/>
    </source>
</evidence>
<keyword evidence="2 5" id="KW-0808">Transferase</keyword>
<evidence type="ECO:0000256" key="1">
    <source>
        <dbReference type="ARBA" id="ARBA00022603"/>
    </source>
</evidence>
<gene>
    <name evidence="8" type="ORF">SAMN06265827_11057</name>
</gene>
<evidence type="ECO:0000256" key="6">
    <source>
        <dbReference type="RuleBase" id="RU000416"/>
    </source>
</evidence>
<dbReference type="InterPro" id="IPR018117">
    <property type="entry name" value="C5_DNA_meth_AS"/>
</dbReference>
<name>A0A285GU86_9FIRM</name>
<dbReference type="PRINTS" id="PR00105">
    <property type="entry name" value="C5METTRFRASE"/>
</dbReference>
<dbReference type="NCBIfam" id="TIGR00675">
    <property type="entry name" value="dcm"/>
    <property type="match status" value="1"/>
</dbReference>
<dbReference type="GO" id="GO:0044027">
    <property type="term" value="P:negative regulation of gene expression via chromosomal CpG island methylation"/>
    <property type="evidence" value="ECO:0007669"/>
    <property type="project" value="TreeGrafter"/>
</dbReference>
<dbReference type="GO" id="GO:0003677">
    <property type="term" value="F:DNA binding"/>
    <property type="evidence" value="ECO:0007669"/>
    <property type="project" value="TreeGrafter"/>
</dbReference>
<evidence type="ECO:0000313" key="8">
    <source>
        <dbReference type="EMBL" id="SNY26814.1"/>
    </source>
</evidence>
<keyword evidence="3 5" id="KW-0949">S-adenosyl-L-methionine</keyword>
<dbReference type="InterPro" id="IPR031303">
    <property type="entry name" value="C5_meth_CS"/>
</dbReference>
<dbReference type="InterPro" id="IPR050390">
    <property type="entry name" value="C5-Methyltransferase"/>
</dbReference>
<dbReference type="GO" id="GO:0003886">
    <property type="term" value="F:DNA (cytosine-5-)-methyltransferase activity"/>
    <property type="evidence" value="ECO:0007669"/>
    <property type="project" value="UniProtKB-EC"/>
</dbReference>
<dbReference type="EMBL" id="OBDZ01000010">
    <property type="protein sequence ID" value="SNY26814.1"/>
    <property type="molecule type" value="Genomic_DNA"/>
</dbReference>
<dbReference type="GO" id="GO:0032259">
    <property type="term" value="P:methylation"/>
    <property type="evidence" value="ECO:0007669"/>
    <property type="project" value="UniProtKB-KW"/>
</dbReference>
<dbReference type="AlphaFoldDB" id="A0A285GU86"/>
<dbReference type="PANTHER" id="PTHR10629">
    <property type="entry name" value="CYTOSINE-SPECIFIC METHYLTRANSFERASE"/>
    <property type="match status" value="1"/>
</dbReference>
<organism evidence="8 9">
    <name type="scientific">Orenia metallireducens</name>
    <dbReference type="NCBI Taxonomy" id="1413210"/>
    <lineage>
        <taxon>Bacteria</taxon>
        <taxon>Bacillati</taxon>
        <taxon>Bacillota</taxon>
        <taxon>Clostridia</taxon>
        <taxon>Halanaerobiales</taxon>
        <taxon>Halobacteroidaceae</taxon>
        <taxon>Orenia</taxon>
    </lineage>
</organism>
<dbReference type="Gene3D" id="3.40.50.150">
    <property type="entry name" value="Vaccinia Virus protein VP39"/>
    <property type="match status" value="1"/>
</dbReference>
<evidence type="ECO:0000256" key="3">
    <source>
        <dbReference type="ARBA" id="ARBA00022691"/>
    </source>
</evidence>
<evidence type="ECO:0000256" key="2">
    <source>
        <dbReference type="ARBA" id="ARBA00022679"/>
    </source>
</evidence>
<sequence length="479" mass="55380">MKKYRTIDLFCGAGGFSKGFEMSGRFEIVKGYDNNEEALKTYNNNHQGEGLNYDVTQEVPEELKDGSIEVVIGSPPCQGFSDAIGNRKLDDERNGLVFHFIRWVSEIQPKVVVMENVEGMLTIDKHFITEVEKEYDKAGYKLNYDTVNSMDFGVPQKRNRAIFIATQKGMPYPTLPDSIVGKQLNLFTKDKLFDSYITVGQAISDLPSPYIYDDEKDKNNDKVSLPYKCVYQNEYQNIMRKNSNEVYNHIAKIPKKKDLFIVENIPEGKMYRSTRFGKKYIGVWDLFKDEFTYEQRIILWFIARHRGRKAYKLEDKSGPDYIPENKIIDSLKREEVVKEAIEYGFESLIENKVNIAIDDIRSLKENGWLRTKEKADIIAYDLNTKSGVRPRYMRLNTKEQSNTILTADFDAREKLHPFENRGLSLREGARIQSFPDDFIFEGDFDAIARQIGNAVPPLMSRAIAEHILTFLEDKKEKAV</sequence>
<dbReference type="PROSITE" id="PS00094">
    <property type="entry name" value="C5_MTASE_1"/>
    <property type="match status" value="1"/>
</dbReference>
<dbReference type="EC" id="2.1.1.37" evidence="7"/>
<evidence type="ECO:0000256" key="5">
    <source>
        <dbReference type="PROSITE-ProRule" id="PRU01016"/>
    </source>
</evidence>
<dbReference type="PROSITE" id="PS00095">
    <property type="entry name" value="C5_MTASE_2"/>
    <property type="match status" value="1"/>
</dbReference>
<keyword evidence="9" id="KW-1185">Reference proteome</keyword>
<dbReference type="Gene3D" id="3.90.120.10">
    <property type="entry name" value="DNA Methylase, subunit A, domain 2"/>
    <property type="match status" value="2"/>
</dbReference>
<dbReference type="InterPro" id="IPR001525">
    <property type="entry name" value="C5_MeTfrase"/>
</dbReference>
<comment type="catalytic activity">
    <reaction evidence="7">
        <text>a 2'-deoxycytidine in DNA + S-adenosyl-L-methionine = a 5-methyl-2'-deoxycytidine in DNA + S-adenosyl-L-homocysteine + H(+)</text>
        <dbReference type="Rhea" id="RHEA:13681"/>
        <dbReference type="Rhea" id="RHEA-COMP:11369"/>
        <dbReference type="Rhea" id="RHEA-COMP:11370"/>
        <dbReference type="ChEBI" id="CHEBI:15378"/>
        <dbReference type="ChEBI" id="CHEBI:57856"/>
        <dbReference type="ChEBI" id="CHEBI:59789"/>
        <dbReference type="ChEBI" id="CHEBI:85452"/>
        <dbReference type="ChEBI" id="CHEBI:85454"/>
        <dbReference type="EC" id="2.1.1.37"/>
    </reaction>
</comment>
<keyword evidence="4" id="KW-0680">Restriction system</keyword>
<dbReference type="Pfam" id="PF00145">
    <property type="entry name" value="DNA_methylase"/>
    <property type="match status" value="1"/>
</dbReference>
<dbReference type="GO" id="GO:0009307">
    <property type="term" value="P:DNA restriction-modification system"/>
    <property type="evidence" value="ECO:0007669"/>
    <property type="project" value="UniProtKB-KW"/>
</dbReference>
<protein>
    <recommendedName>
        <fullName evidence="7">Cytosine-specific methyltransferase</fullName>
        <ecNumber evidence="7">2.1.1.37</ecNumber>
    </recommendedName>
</protein>
<keyword evidence="1 5" id="KW-0489">Methyltransferase</keyword>
<feature type="active site" evidence="5">
    <location>
        <position position="77"/>
    </location>
</feature>
<reference evidence="9" key="1">
    <citation type="submission" date="2017-09" db="EMBL/GenBank/DDBJ databases">
        <authorList>
            <person name="Varghese N."/>
            <person name="Submissions S."/>
        </authorList>
    </citation>
    <scope>NUCLEOTIDE SEQUENCE [LARGE SCALE GENOMIC DNA]</scope>
    <source>
        <strain evidence="9">MSL47</strain>
    </source>
</reference>
<dbReference type="RefSeq" id="WP_172431868.1">
    <property type="nucleotide sequence ID" value="NZ_OBDZ01000010.1"/>
</dbReference>
<evidence type="ECO:0000256" key="4">
    <source>
        <dbReference type="ARBA" id="ARBA00022747"/>
    </source>
</evidence>
<dbReference type="PANTHER" id="PTHR10629:SF52">
    <property type="entry name" value="DNA (CYTOSINE-5)-METHYLTRANSFERASE 1"/>
    <property type="match status" value="1"/>
</dbReference>
<comment type="similarity">
    <text evidence="5 6">Belongs to the class I-like SAM-binding methyltransferase superfamily. C5-methyltransferase family.</text>
</comment>
<dbReference type="InterPro" id="IPR029063">
    <property type="entry name" value="SAM-dependent_MTases_sf"/>
</dbReference>
<dbReference type="Proteomes" id="UP000219573">
    <property type="component" value="Unassembled WGS sequence"/>
</dbReference>
<accession>A0A285GU86</accession>